<dbReference type="PANTHER" id="PTHR33498:SF1">
    <property type="entry name" value="TRANSPOSASE FOR INSERTION SEQUENCE ELEMENT IS1557"/>
    <property type="match status" value="1"/>
</dbReference>
<dbReference type="Pfam" id="PF01610">
    <property type="entry name" value="DDE_Tnp_ISL3"/>
    <property type="match status" value="2"/>
</dbReference>
<dbReference type="Pfam" id="PF14690">
    <property type="entry name" value="Zn_ribbon_ISL3"/>
    <property type="match status" value="1"/>
</dbReference>
<comment type="caution">
    <text evidence="4">The sequence shown here is derived from an EMBL/GenBank/DDBJ whole genome shotgun (WGS) entry which is preliminary data.</text>
</comment>
<sequence length="518" mass="57741">MPISNPSMPSVPDGLHIEDLTLDGTALLITARTTAAQASCRVCGRASTRVHSTYWRTFVDLPWQDRAVTWRVQVRRFRCSHCPGRIFAERVPGLGARKARRSDRLAEAQTDIGMVLGGEPGARLSRRLAMPVSGDTVLRLIRRRGTVPSAPPRVVGIDDWAWRRGRSYGTIVCDLERQRVIDLLPGRSSAPVRDWLAAHPSVTVISRDRSGPYAEAARTGAPAATQVADRWHLLVNASEALRGIVERHQPQIRDVVHRGMHDRSASPDLTETAPTPEVNSRRRDRCETALCLHGEGLSTKEIARCIGASRNAVRRWLRAGRFMPYRRALGPSRLDRHLPFVETRWQEGQHSATVLHRELRAQGFIGSYDIVRRWAARRRQGAPARPPAARIPSTRRITHWLTCDPTTLSREDRAFADALCIAAPKLKQAAEDVRAFADLLRQNDPTGLTPWLEAAAATDLGGFVAGLRQDEAAVRAAIVEPWSNGPVEGQVNRLKLIKRSMYGRAKFDLLRQRVLHVA</sequence>
<gene>
    <name evidence="4" type="ORF">F8B43_3414</name>
</gene>
<dbReference type="Proteomes" id="UP000469949">
    <property type="component" value="Unassembled WGS sequence"/>
</dbReference>
<organism evidence="4 5">
    <name type="scientific">Methylorubrum populi</name>
    <dbReference type="NCBI Taxonomy" id="223967"/>
    <lineage>
        <taxon>Bacteria</taxon>
        <taxon>Pseudomonadati</taxon>
        <taxon>Pseudomonadota</taxon>
        <taxon>Alphaproteobacteria</taxon>
        <taxon>Hyphomicrobiales</taxon>
        <taxon>Methylobacteriaceae</taxon>
        <taxon>Methylorubrum</taxon>
    </lineage>
</organism>
<evidence type="ECO:0000256" key="1">
    <source>
        <dbReference type="SAM" id="MobiDB-lite"/>
    </source>
</evidence>
<protein>
    <submittedName>
        <fullName evidence="4">Mobile element protein</fullName>
    </submittedName>
</protein>
<dbReference type="InterPro" id="IPR029261">
    <property type="entry name" value="Transposase_Znf"/>
</dbReference>
<proteinExistence type="predicted"/>
<dbReference type="Pfam" id="PF13384">
    <property type="entry name" value="HTH_23"/>
    <property type="match status" value="1"/>
</dbReference>
<dbReference type="AlphaFoldDB" id="A0A833J3X9"/>
<dbReference type="InterPro" id="IPR047951">
    <property type="entry name" value="Transpos_ISL3"/>
</dbReference>
<dbReference type="NCBIfam" id="NF033550">
    <property type="entry name" value="transpos_ISL3"/>
    <property type="match status" value="1"/>
</dbReference>
<evidence type="ECO:0000259" key="2">
    <source>
        <dbReference type="Pfam" id="PF01610"/>
    </source>
</evidence>
<name>A0A833J3X9_9HYPH</name>
<dbReference type="EMBL" id="WEKV01000012">
    <property type="protein sequence ID" value="KAB7784120.1"/>
    <property type="molecule type" value="Genomic_DNA"/>
</dbReference>
<dbReference type="PANTHER" id="PTHR33498">
    <property type="entry name" value="TRANSPOSASE FOR INSERTION SEQUENCE ELEMENT IS1557"/>
    <property type="match status" value="1"/>
</dbReference>
<dbReference type="InterPro" id="IPR002560">
    <property type="entry name" value="Transposase_DDE"/>
</dbReference>
<evidence type="ECO:0000313" key="4">
    <source>
        <dbReference type="EMBL" id="KAB7784120.1"/>
    </source>
</evidence>
<evidence type="ECO:0000313" key="5">
    <source>
        <dbReference type="Proteomes" id="UP000469949"/>
    </source>
</evidence>
<accession>A0A833J3X9</accession>
<feature type="domain" description="Transposase IS204/IS1001/IS1096/IS1165 DDE" evidence="2">
    <location>
        <begin position="155"/>
        <end position="254"/>
    </location>
</feature>
<feature type="domain" description="Transposase IS204/IS1001/IS1096/IS1165 zinc-finger" evidence="3">
    <location>
        <begin position="38"/>
        <end position="82"/>
    </location>
</feature>
<evidence type="ECO:0000259" key="3">
    <source>
        <dbReference type="Pfam" id="PF14690"/>
    </source>
</evidence>
<feature type="domain" description="Transposase IS204/IS1001/IS1096/IS1165 DDE" evidence="2">
    <location>
        <begin position="402"/>
        <end position="514"/>
    </location>
</feature>
<feature type="region of interest" description="Disordered" evidence="1">
    <location>
        <begin position="261"/>
        <end position="283"/>
    </location>
</feature>
<reference evidence="4 5" key="1">
    <citation type="submission" date="2019-10" db="EMBL/GenBank/DDBJ databases">
        <title>Draft Genome Sequence of the Caffeine Degrading Methylotroph Methylorubrum populi PINKEL.</title>
        <authorList>
            <person name="Dawson S.C."/>
            <person name="Zhang X."/>
            <person name="Wright M.E."/>
            <person name="Sharma G."/>
            <person name="Langner J.T."/>
            <person name="Ditty J.L."/>
            <person name="Subuyuj G.A."/>
        </authorList>
    </citation>
    <scope>NUCLEOTIDE SEQUENCE [LARGE SCALE GENOMIC DNA]</scope>
    <source>
        <strain evidence="4 5">Pinkel</strain>
    </source>
</reference>